<keyword evidence="2 10" id="KW-0813">Transport</keyword>
<feature type="domain" description="TonB-dependent receptor plug" evidence="14">
    <location>
        <begin position="49"/>
        <end position="154"/>
    </location>
</feature>
<dbReference type="Pfam" id="PF07715">
    <property type="entry name" value="Plug"/>
    <property type="match status" value="1"/>
</dbReference>
<dbReference type="InterPro" id="IPR012910">
    <property type="entry name" value="Plug_dom"/>
</dbReference>
<dbReference type="PANTHER" id="PTHR30069:SF29">
    <property type="entry name" value="HEMOGLOBIN AND HEMOGLOBIN-HAPTOGLOBIN-BINDING PROTEIN 1-RELATED"/>
    <property type="match status" value="1"/>
</dbReference>
<organism evidence="15 16">
    <name type="scientific">Sediminibacterium ginsengisoli</name>
    <dbReference type="NCBI Taxonomy" id="413434"/>
    <lineage>
        <taxon>Bacteria</taxon>
        <taxon>Pseudomonadati</taxon>
        <taxon>Bacteroidota</taxon>
        <taxon>Chitinophagia</taxon>
        <taxon>Chitinophagales</taxon>
        <taxon>Chitinophagaceae</taxon>
        <taxon>Sediminibacterium</taxon>
    </lineage>
</organism>
<feature type="domain" description="TonB-dependent receptor-like beta-barrel" evidence="13">
    <location>
        <begin position="269"/>
        <end position="645"/>
    </location>
</feature>
<dbReference type="InterPro" id="IPR000531">
    <property type="entry name" value="Beta-barrel_TonB"/>
</dbReference>
<evidence type="ECO:0000313" key="15">
    <source>
        <dbReference type="EMBL" id="SJZ37687.1"/>
    </source>
</evidence>
<proteinExistence type="inferred from homology"/>
<dbReference type="STRING" id="413434.SAMN04488132_101460"/>
<dbReference type="GO" id="GO:0044718">
    <property type="term" value="P:siderophore transmembrane transport"/>
    <property type="evidence" value="ECO:0007669"/>
    <property type="project" value="TreeGrafter"/>
</dbReference>
<evidence type="ECO:0000256" key="10">
    <source>
        <dbReference type="PROSITE-ProRule" id="PRU01360"/>
    </source>
</evidence>
<dbReference type="AlphaFoldDB" id="A0A1T4K5S3"/>
<comment type="similarity">
    <text evidence="10 11">Belongs to the TonB-dependent receptor family.</text>
</comment>
<dbReference type="InterPro" id="IPR039426">
    <property type="entry name" value="TonB-dep_rcpt-like"/>
</dbReference>
<keyword evidence="6 11" id="KW-0798">TonB box</keyword>
<evidence type="ECO:0000256" key="12">
    <source>
        <dbReference type="SAM" id="SignalP"/>
    </source>
</evidence>
<comment type="subcellular location">
    <subcellularLocation>
        <location evidence="1 10">Cell outer membrane</location>
        <topology evidence="1 10">Multi-pass membrane protein</topology>
    </subcellularLocation>
</comment>
<evidence type="ECO:0000256" key="4">
    <source>
        <dbReference type="ARBA" id="ARBA00022692"/>
    </source>
</evidence>
<dbReference type="EMBL" id="FUWH01000001">
    <property type="protein sequence ID" value="SJZ37687.1"/>
    <property type="molecule type" value="Genomic_DNA"/>
</dbReference>
<dbReference type="PROSITE" id="PS52016">
    <property type="entry name" value="TONB_DEPENDENT_REC_3"/>
    <property type="match status" value="1"/>
</dbReference>
<dbReference type="GO" id="GO:0015344">
    <property type="term" value="F:siderophore uptake transmembrane transporter activity"/>
    <property type="evidence" value="ECO:0007669"/>
    <property type="project" value="TreeGrafter"/>
</dbReference>
<dbReference type="InterPro" id="IPR036942">
    <property type="entry name" value="Beta-barrel_TonB_sf"/>
</dbReference>
<dbReference type="Gene3D" id="2.40.170.20">
    <property type="entry name" value="TonB-dependent receptor, beta-barrel domain"/>
    <property type="match status" value="1"/>
</dbReference>
<keyword evidence="4 10" id="KW-0812">Transmembrane</keyword>
<evidence type="ECO:0000256" key="11">
    <source>
        <dbReference type="RuleBase" id="RU003357"/>
    </source>
</evidence>
<evidence type="ECO:0000256" key="3">
    <source>
        <dbReference type="ARBA" id="ARBA00022452"/>
    </source>
</evidence>
<dbReference type="OrthoDB" id="1109239at2"/>
<evidence type="ECO:0000256" key="2">
    <source>
        <dbReference type="ARBA" id="ARBA00022448"/>
    </source>
</evidence>
<keyword evidence="3 10" id="KW-1134">Transmembrane beta strand</keyword>
<dbReference type="GO" id="GO:0009279">
    <property type="term" value="C:cell outer membrane"/>
    <property type="evidence" value="ECO:0007669"/>
    <property type="project" value="UniProtKB-SubCell"/>
</dbReference>
<evidence type="ECO:0000256" key="7">
    <source>
        <dbReference type="ARBA" id="ARBA00023136"/>
    </source>
</evidence>
<sequence length="686" mass="75813">MNYRSSILLPVALFLAGSALAQQPAPDTAQLSGSSDDVVVTGQYLPQSLRKSVYQVRTITSERIKLRGAVNIQQVLNSELGFRFSNDLTLSTTDIQLMGMSGRNVKILLDGVPMVDRGDTRESLNQIDINLVERIEIVEGPMSVSYGSDALAGVVNIITIKNRKDLLAVTARIQEETAGGEYEPFTGKGVHNQHVGVTHKSRLWNFGGSITHNESGGWVGNKQGREQEWKPKEQWLASGVIGYRKGSLSAWYRLDALTEDIVSKGAMGATYKATDQVYATTRFTHQAQLEWQVNNRLQLASVLAYTDYKRKTETTIVDFTTGARTPGTAAGQQDESIFRSGVFRTTAQYRVSGKLSLQPGIDINLDHASGARIEGSPSISDYAFFVSSEWKPLDGINIRPGFRFIKNSIYDAPPVIPSLNTLFRLARKLDLRMAYARGFRSPALRELYFNFFDASHSIKGNPNLKAEESDSFNGSLTYLVKQQQELRIESSLGAFYNEFRNLISYGVDPSDPSVSMTMNIEKFRTTGLTFENRITWKQLQAITGFSYIGRYNRLSEVAAYTKDNLPGFVWSPELNANIIWTAGRSGIKLAAFYKYSGKRPSYEVIQVNGQSVPNLVSTSGFHLADVTASKSVGRLLVLSAGVKNLFDVTRLNNTSADTGGAHSSGGAVPMGYGRSYFLTLNFNYTR</sequence>
<evidence type="ECO:0000256" key="1">
    <source>
        <dbReference type="ARBA" id="ARBA00004571"/>
    </source>
</evidence>
<dbReference type="SUPFAM" id="SSF56935">
    <property type="entry name" value="Porins"/>
    <property type="match status" value="1"/>
</dbReference>
<dbReference type="Pfam" id="PF00593">
    <property type="entry name" value="TonB_dep_Rec_b-barrel"/>
    <property type="match status" value="1"/>
</dbReference>
<dbReference type="Proteomes" id="UP000190888">
    <property type="component" value="Unassembled WGS sequence"/>
</dbReference>
<dbReference type="CDD" id="cd01347">
    <property type="entry name" value="ligand_gated_channel"/>
    <property type="match status" value="1"/>
</dbReference>
<protein>
    <submittedName>
        <fullName evidence="15">Outer membrane receptor for ferrienterochelin and colicins</fullName>
    </submittedName>
</protein>
<dbReference type="InterPro" id="IPR037066">
    <property type="entry name" value="Plug_dom_sf"/>
</dbReference>
<evidence type="ECO:0000259" key="14">
    <source>
        <dbReference type="Pfam" id="PF07715"/>
    </source>
</evidence>
<gene>
    <name evidence="15" type="ORF">SAMN04488132_101460</name>
</gene>
<evidence type="ECO:0000313" key="16">
    <source>
        <dbReference type="Proteomes" id="UP000190888"/>
    </source>
</evidence>
<dbReference type="RefSeq" id="WP_078829794.1">
    <property type="nucleotide sequence ID" value="NZ_FUWH01000001.1"/>
</dbReference>
<dbReference type="PANTHER" id="PTHR30069">
    <property type="entry name" value="TONB-DEPENDENT OUTER MEMBRANE RECEPTOR"/>
    <property type="match status" value="1"/>
</dbReference>
<evidence type="ECO:0000256" key="9">
    <source>
        <dbReference type="ARBA" id="ARBA00023237"/>
    </source>
</evidence>
<feature type="signal peptide" evidence="12">
    <location>
        <begin position="1"/>
        <end position="21"/>
    </location>
</feature>
<keyword evidence="5 12" id="KW-0732">Signal</keyword>
<keyword evidence="9 10" id="KW-0998">Cell outer membrane</keyword>
<keyword evidence="7 10" id="KW-0472">Membrane</keyword>
<reference evidence="15 16" key="1">
    <citation type="submission" date="2017-02" db="EMBL/GenBank/DDBJ databases">
        <authorList>
            <person name="Peterson S.W."/>
        </authorList>
    </citation>
    <scope>NUCLEOTIDE SEQUENCE [LARGE SCALE GENOMIC DNA]</scope>
    <source>
        <strain evidence="15 16">DSM 22335</strain>
    </source>
</reference>
<evidence type="ECO:0000256" key="8">
    <source>
        <dbReference type="ARBA" id="ARBA00023170"/>
    </source>
</evidence>
<accession>A0A1T4K5S3</accession>
<evidence type="ECO:0000259" key="13">
    <source>
        <dbReference type="Pfam" id="PF00593"/>
    </source>
</evidence>
<evidence type="ECO:0000256" key="5">
    <source>
        <dbReference type="ARBA" id="ARBA00022729"/>
    </source>
</evidence>
<keyword evidence="8 15" id="KW-0675">Receptor</keyword>
<feature type="chain" id="PRO_5013363858" evidence="12">
    <location>
        <begin position="22"/>
        <end position="686"/>
    </location>
</feature>
<dbReference type="Gene3D" id="2.170.130.10">
    <property type="entry name" value="TonB-dependent receptor, plug domain"/>
    <property type="match status" value="1"/>
</dbReference>
<evidence type="ECO:0000256" key="6">
    <source>
        <dbReference type="ARBA" id="ARBA00023077"/>
    </source>
</evidence>
<name>A0A1T4K5S3_9BACT</name>
<keyword evidence="16" id="KW-1185">Reference proteome</keyword>